<dbReference type="InterPro" id="IPR036397">
    <property type="entry name" value="RNaseH_sf"/>
</dbReference>
<dbReference type="Pfam" id="PF00929">
    <property type="entry name" value="RNase_T"/>
    <property type="match status" value="1"/>
</dbReference>
<evidence type="ECO:0000256" key="1">
    <source>
        <dbReference type="ARBA" id="ARBA00025483"/>
    </source>
</evidence>
<dbReference type="InterPro" id="IPR013520">
    <property type="entry name" value="Ribonucl_H"/>
</dbReference>
<proteinExistence type="predicted"/>
<gene>
    <name evidence="4" type="ORF">BHV66_05965</name>
</gene>
<accession>A0A1Q6F5U2</accession>
<dbReference type="PANTHER" id="PTHR30231:SF42">
    <property type="entry name" value="EXONUCLEASE"/>
    <property type="match status" value="1"/>
</dbReference>
<dbReference type="EMBL" id="MNQH01000029">
    <property type="protein sequence ID" value="OKY94250.1"/>
    <property type="molecule type" value="Genomic_DNA"/>
</dbReference>
<dbReference type="RefSeq" id="WP_004329150.1">
    <property type="nucleotide sequence ID" value="NZ_BAAFKT010000008.1"/>
</dbReference>
<dbReference type="Proteomes" id="UP000187417">
    <property type="component" value="Unassembled WGS sequence"/>
</dbReference>
<dbReference type="GO" id="GO:0003676">
    <property type="term" value="F:nucleic acid binding"/>
    <property type="evidence" value="ECO:0007669"/>
    <property type="project" value="InterPro"/>
</dbReference>
<dbReference type="GO" id="GO:0008408">
    <property type="term" value="F:3'-5' exonuclease activity"/>
    <property type="evidence" value="ECO:0007669"/>
    <property type="project" value="TreeGrafter"/>
</dbReference>
<reference evidence="4 5" key="1">
    <citation type="journal article" date="2016" name="Nat. Biotechnol.">
        <title>Measurement of bacterial replication rates in microbial communities.</title>
        <authorList>
            <person name="Brown C.T."/>
            <person name="Olm M.R."/>
            <person name="Thomas B.C."/>
            <person name="Banfield J.F."/>
        </authorList>
    </citation>
    <scope>NUCLEOTIDE SEQUENCE [LARGE SCALE GENOMIC DNA]</scope>
    <source>
        <strain evidence="4">CAG:67_53_122</strain>
    </source>
</reference>
<comment type="caution">
    <text evidence="4">The sequence shown here is derived from an EMBL/GenBank/DDBJ whole genome shotgun (WGS) entry which is preliminary data.</text>
</comment>
<dbReference type="Gene3D" id="3.30.420.10">
    <property type="entry name" value="Ribonuclease H-like superfamily/Ribonuclease H"/>
    <property type="match status" value="1"/>
</dbReference>
<dbReference type="SUPFAM" id="SSF53098">
    <property type="entry name" value="Ribonuclease H-like"/>
    <property type="match status" value="1"/>
</dbReference>
<dbReference type="SMART" id="SM00479">
    <property type="entry name" value="EXOIII"/>
    <property type="match status" value="1"/>
</dbReference>
<evidence type="ECO:0000256" key="2">
    <source>
        <dbReference type="ARBA" id="ARBA00026073"/>
    </source>
</evidence>
<dbReference type="PANTHER" id="PTHR30231">
    <property type="entry name" value="DNA POLYMERASE III SUBUNIT EPSILON"/>
    <property type="match status" value="1"/>
</dbReference>
<name>A0A1Q6F5U2_9BACT</name>
<dbReference type="GO" id="GO:0005829">
    <property type="term" value="C:cytosol"/>
    <property type="evidence" value="ECO:0007669"/>
    <property type="project" value="TreeGrafter"/>
</dbReference>
<protein>
    <submittedName>
        <fullName evidence="4">DNA polymerase III subunit epsilon</fullName>
    </submittedName>
</protein>
<feature type="domain" description="Exonuclease" evidence="3">
    <location>
        <begin position="3"/>
        <end position="164"/>
    </location>
</feature>
<evidence type="ECO:0000313" key="5">
    <source>
        <dbReference type="Proteomes" id="UP000187417"/>
    </source>
</evidence>
<dbReference type="FunFam" id="3.30.420.10:FF:000045">
    <property type="entry name" value="3'-5' exonuclease DinG"/>
    <property type="match status" value="1"/>
</dbReference>
<sequence length="164" mass="18822">MKDFVAIDFETANRERTSICSVGLVRVENGDIREKIYRLIRPYPDYYSSWNTRIHGLTYRDTAHAAPFPEVWADISPELAGLPLVAHNSPFDEGCLKAAFRQYGMAYPDYRFFCTCRASRRVFGRELPNHQLQTVAARCGFDLRDHHHALADAEACAWIARLIL</sequence>
<comment type="function">
    <text evidence="1">DNA polymerase III is a complex, multichain enzyme responsible for most of the replicative synthesis in bacteria. The epsilon subunit contain the editing function and is a proofreading 3'-5' exonuclease.</text>
</comment>
<organism evidence="4 5">
    <name type="scientific">Alistipes putredinis</name>
    <dbReference type="NCBI Taxonomy" id="28117"/>
    <lineage>
        <taxon>Bacteria</taxon>
        <taxon>Pseudomonadati</taxon>
        <taxon>Bacteroidota</taxon>
        <taxon>Bacteroidia</taxon>
        <taxon>Bacteroidales</taxon>
        <taxon>Rikenellaceae</taxon>
        <taxon>Alistipes</taxon>
    </lineage>
</organism>
<evidence type="ECO:0000259" key="3">
    <source>
        <dbReference type="SMART" id="SM00479"/>
    </source>
</evidence>
<dbReference type="CDD" id="cd06130">
    <property type="entry name" value="DNA_pol_III_epsilon_like"/>
    <property type="match status" value="1"/>
</dbReference>
<dbReference type="InterPro" id="IPR012337">
    <property type="entry name" value="RNaseH-like_sf"/>
</dbReference>
<dbReference type="GO" id="GO:0006259">
    <property type="term" value="P:DNA metabolic process"/>
    <property type="evidence" value="ECO:0007669"/>
    <property type="project" value="UniProtKB-ARBA"/>
</dbReference>
<comment type="subunit">
    <text evidence="2">DNA polymerase III contains a core (composed of alpha, epsilon and theta chains) that associates with a tau subunit. This core dimerizes to form the POLIII' complex. PolIII' associates with the gamma complex (composed of gamma, delta, delta', psi and chi chains) and with the beta chain to form the complete DNA polymerase III complex.</text>
</comment>
<dbReference type="AlphaFoldDB" id="A0A1Q6F5U2"/>
<evidence type="ECO:0000313" key="4">
    <source>
        <dbReference type="EMBL" id="OKY94250.1"/>
    </source>
</evidence>
<dbReference type="GeneID" id="73803387"/>
<dbReference type="STRING" id="28117.BHV66_05965"/>